<protein>
    <submittedName>
        <fullName evidence="2">PilZ domain-containing protein</fullName>
    </submittedName>
</protein>
<comment type="caution">
    <text evidence="2">The sequence shown here is derived from an EMBL/GenBank/DDBJ whole genome shotgun (WGS) entry which is preliminary data.</text>
</comment>
<keyword evidence="3" id="KW-1185">Reference proteome</keyword>
<dbReference type="InterPro" id="IPR009875">
    <property type="entry name" value="PilZ_domain"/>
</dbReference>
<dbReference type="Proteomes" id="UP001595604">
    <property type="component" value="Unassembled WGS sequence"/>
</dbReference>
<evidence type="ECO:0000259" key="1">
    <source>
        <dbReference type="Pfam" id="PF07238"/>
    </source>
</evidence>
<gene>
    <name evidence="2" type="ORF">ACFOD9_09405</name>
</gene>
<accession>A0ABV7IP95</accession>
<organism evidence="2 3">
    <name type="scientific">Novosphingobium bradum</name>
    <dbReference type="NCBI Taxonomy" id="1737444"/>
    <lineage>
        <taxon>Bacteria</taxon>
        <taxon>Pseudomonadati</taxon>
        <taxon>Pseudomonadota</taxon>
        <taxon>Alphaproteobacteria</taxon>
        <taxon>Sphingomonadales</taxon>
        <taxon>Sphingomonadaceae</taxon>
        <taxon>Novosphingobium</taxon>
    </lineage>
</organism>
<dbReference type="Pfam" id="PF07238">
    <property type="entry name" value="PilZ"/>
    <property type="match status" value="1"/>
</dbReference>
<feature type="domain" description="PilZ" evidence="1">
    <location>
        <begin position="13"/>
        <end position="99"/>
    </location>
</feature>
<proteinExistence type="predicted"/>
<dbReference type="EMBL" id="JBHRTQ010000007">
    <property type="protein sequence ID" value="MFC3174469.1"/>
    <property type="molecule type" value="Genomic_DNA"/>
</dbReference>
<evidence type="ECO:0000313" key="3">
    <source>
        <dbReference type="Proteomes" id="UP001595604"/>
    </source>
</evidence>
<name>A0ABV7IP95_9SPHN</name>
<evidence type="ECO:0000313" key="2">
    <source>
        <dbReference type="EMBL" id="MFC3174469.1"/>
    </source>
</evidence>
<sequence length="115" mass="12951">MAGRTGTERHRVRARRAPLTLPCDIRQGQRPWARSRLLNLSETGFCIVWLPALDLTRGMWLRIPGLQALKANIRWRSGATIGCEFEQRLHPAVFDHIVRQANSGPGGLPAQMWSA</sequence>
<dbReference type="SUPFAM" id="SSF141371">
    <property type="entry name" value="PilZ domain-like"/>
    <property type="match status" value="1"/>
</dbReference>
<reference evidence="3" key="1">
    <citation type="journal article" date="2019" name="Int. J. Syst. Evol. Microbiol.">
        <title>The Global Catalogue of Microorganisms (GCM) 10K type strain sequencing project: providing services to taxonomists for standard genome sequencing and annotation.</title>
        <authorList>
            <consortium name="The Broad Institute Genomics Platform"/>
            <consortium name="The Broad Institute Genome Sequencing Center for Infectious Disease"/>
            <person name="Wu L."/>
            <person name="Ma J."/>
        </authorList>
    </citation>
    <scope>NUCLEOTIDE SEQUENCE [LARGE SCALE GENOMIC DNA]</scope>
    <source>
        <strain evidence="3">KCTC 42984</strain>
    </source>
</reference>
<dbReference type="RefSeq" id="WP_379509824.1">
    <property type="nucleotide sequence ID" value="NZ_JBHRTQ010000007.1"/>
</dbReference>